<evidence type="ECO:0000313" key="1">
    <source>
        <dbReference type="EMBL" id="CAD8199630.1"/>
    </source>
</evidence>
<gene>
    <name evidence="1" type="ORF">POCTA_138.1.T1200042</name>
</gene>
<accession>A0A8S1XER0</accession>
<dbReference type="AlphaFoldDB" id="A0A8S1XER0"/>
<comment type="caution">
    <text evidence="1">The sequence shown here is derived from an EMBL/GenBank/DDBJ whole genome shotgun (WGS) entry which is preliminary data.</text>
</comment>
<sequence length="132" mass="15564">MTWLKFELSQYKICRRQHHLIVPVDLGREKIILVGLKIVGESKSSISISLSDRTIVGVRGISLLDLRSIALFINLLFSIFKQFISLSKCQLKYLLIYLNNRYFSIVLQQNQEFNEELIQLVIQLKEMLRFRF</sequence>
<proteinExistence type="predicted"/>
<dbReference type="EMBL" id="CAJJDP010000120">
    <property type="protein sequence ID" value="CAD8199630.1"/>
    <property type="molecule type" value="Genomic_DNA"/>
</dbReference>
<name>A0A8S1XER0_PAROT</name>
<dbReference type="Proteomes" id="UP000683925">
    <property type="component" value="Unassembled WGS sequence"/>
</dbReference>
<reference evidence="1" key="1">
    <citation type="submission" date="2021-01" db="EMBL/GenBank/DDBJ databases">
        <authorList>
            <consortium name="Genoscope - CEA"/>
            <person name="William W."/>
        </authorList>
    </citation>
    <scope>NUCLEOTIDE SEQUENCE</scope>
</reference>
<keyword evidence="2" id="KW-1185">Reference proteome</keyword>
<protein>
    <submittedName>
        <fullName evidence="1">Uncharacterized protein</fullName>
    </submittedName>
</protein>
<evidence type="ECO:0000313" key="2">
    <source>
        <dbReference type="Proteomes" id="UP000683925"/>
    </source>
</evidence>
<organism evidence="1 2">
    <name type="scientific">Paramecium octaurelia</name>
    <dbReference type="NCBI Taxonomy" id="43137"/>
    <lineage>
        <taxon>Eukaryota</taxon>
        <taxon>Sar</taxon>
        <taxon>Alveolata</taxon>
        <taxon>Ciliophora</taxon>
        <taxon>Intramacronucleata</taxon>
        <taxon>Oligohymenophorea</taxon>
        <taxon>Peniculida</taxon>
        <taxon>Parameciidae</taxon>
        <taxon>Paramecium</taxon>
    </lineage>
</organism>